<dbReference type="Pfam" id="PF12028">
    <property type="entry name" value="DUF3515"/>
    <property type="match status" value="1"/>
</dbReference>
<feature type="chain" id="PRO_5039606292" evidence="1">
    <location>
        <begin position="20"/>
        <end position="160"/>
    </location>
</feature>
<proteinExistence type="predicted"/>
<keyword evidence="1" id="KW-0732">Signal</keyword>
<evidence type="ECO:0000256" key="1">
    <source>
        <dbReference type="SAM" id="SignalP"/>
    </source>
</evidence>
<dbReference type="RefSeq" id="WP_136561674.1">
    <property type="nucleotide sequence ID" value="NZ_BAABLS010000001.1"/>
</dbReference>
<feature type="signal peptide" evidence="1">
    <location>
        <begin position="1"/>
        <end position="19"/>
    </location>
</feature>
<gene>
    <name evidence="2" type="ORF">E9934_04510</name>
</gene>
<dbReference type="PROSITE" id="PS51257">
    <property type="entry name" value="PROKAR_LIPOPROTEIN"/>
    <property type="match status" value="1"/>
</dbReference>
<accession>A0A4S8NQ93</accession>
<organism evidence="2 3">
    <name type="scientific">Nocardioides caeni</name>
    <dbReference type="NCBI Taxonomy" id="574700"/>
    <lineage>
        <taxon>Bacteria</taxon>
        <taxon>Bacillati</taxon>
        <taxon>Actinomycetota</taxon>
        <taxon>Actinomycetes</taxon>
        <taxon>Propionibacteriales</taxon>
        <taxon>Nocardioidaceae</taxon>
        <taxon>Nocardioides</taxon>
    </lineage>
</organism>
<evidence type="ECO:0000313" key="2">
    <source>
        <dbReference type="EMBL" id="THV17739.1"/>
    </source>
</evidence>
<dbReference type="EMBL" id="STGW01000002">
    <property type="protein sequence ID" value="THV17739.1"/>
    <property type="molecule type" value="Genomic_DNA"/>
</dbReference>
<dbReference type="Proteomes" id="UP000307087">
    <property type="component" value="Unassembled WGS sequence"/>
</dbReference>
<protein>
    <submittedName>
        <fullName evidence="2">DUF3515 domain-containing protein</fullName>
    </submittedName>
</protein>
<dbReference type="InterPro" id="IPR021903">
    <property type="entry name" value="DUF3515"/>
</dbReference>
<dbReference type="AlphaFoldDB" id="A0A4S8NQ93"/>
<evidence type="ECO:0000313" key="3">
    <source>
        <dbReference type="Proteomes" id="UP000307087"/>
    </source>
</evidence>
<sequence length="160" mass="16486">MRPRLLLATALAATGALTAACGGPVEVDVPELTAAEADICAGFAADLPDELAEEPRGDIEPSDAPAAAYGDPAIVVRCGVPEPDGFDLTASCESANGVGYYLPDEQYEDQDLDLTITTAGYEPRIEIVVPSDYRPNGGAAAMAALAPLVEAHLTLVEPCD</sequence>
<comment type="caution">
    <text evidence="2">The sequence shown here is derived from an EMBL/GenBank/DDBJ whole genome shotgun (WGS) entry which is preliminary data.</text>
</comment>
<reference evidence="2 3" key="1">
    <citation type="journal article" date="2009" name="Int. J. Syst. Evol. Microbiol.">
        <title>Nocardioides caeni sp. nov., isolated from wastewater.</title>
        <authorList>
            <person name="Yoon J.H."/>
            <person name="Kang S.J."/>
            <person name="Park S."/>
            <person name="Kim W."/>
            <person name="Oh T.K."/>
        </authorList>
    </citation>
    <scope>NUCLEOTIDE SEQUENCE [LARGE SCALE GENOMIC DNA]</scope>
    <source>
        <strain evidence="2 3">DSM 23134</strain>
    </source>
</reference>
<dbReference type="OrthoDB" id="3213819at2"/>
<name>A0A4S8NQ93_9ACTN</name>
<keyword evidence="3" id="KW-1185">Reference proteome</keyword>